<evidence type="ECO:0000313" key="2">
    <source>
        <dbReference type="Proteomes" id="UP000785679"/>
    </source>
</evidence>
<evidence type="ECO:0000313" key="1">
    <source>
        <dbReference type="EMBL" id="TNV80997.1"/>
    </source>
</evidence>
<dbReference type="Proteomes" id="UP000785679">
    <property type="component" value="Unassembled WGS sequence"/>
</dbReference>
<name>A0A8J8NSX7_HALGN</name>
<dbReference type="EMBL" id="RRYP01006718">
    <property type="protein sequence ID" value="TNV80997.1"/>
    <property type="molecule type" value="Genomic_DNA"/>
</dbReference>
<protein>
    <submittedName>
        <fullName evidence="1">Uncharacterized protein</fullName>
    </submittedName>
</protein>
<keyword evidence="2" id="KW-1185">Reference proteome</keyword>
<organism evidence="1 2">
    <name type="scientific">Halteria grandinella</name>
    <dbReference type="NCBI Taxonomy" id="5974"/>
    <lineage>
        <taxon>Eukaryota</taxon>
        <taxon>Sar</taxon>
        <taxon>Alveolata</taxon>
        <taxon>Ciliophora</taxon>
        <taxon>Intramacronucleata</taxon>
        <taxon>Spirotrichea</taxon>
        <taxon>Stichotrichia</taxon>
        <taxon>Sporadotrichida</taxon>
        <taxon>Halteriidae</taxon>
        <taxon>Halteria</taxon>
    </lineage>
</organism>
<gene>
    <name evidence="1" type="ORF">FGO68_gene13021</name>
</gene>
<comment type="caution">
    <text evidence="1">The sequence shown here is derived from an EMBL/GenBank/DDBJ whole genome shotgun (WGS) entry which is preliminary data.</text>
</comment>
<proteinExistence type="predicted"/>
<dbReference type="AlphaFoldDB" id="A0A8J8NSX7"/>
<accession>A0A8J8NSX7</accession>
<sequence length="294" mass="34258">MSLPFAVKSIFLQDISSTTFNFIDDLKIASDISDVHTTQINLEVYWVQDDRFSRLLSWLFTKCTSLSKISLSIANASRQQHYPLSIDKTGLKSIQLHQWNYSHTWVNEILEKSLDTLESVELQKCGDVSLRSITNSKVIKSIKIMRQESQKEFVKENERIIKTFTNLECAEGCYETSLIIEKNQSAFLKLKRLTIHLNSQKINFSWLYQPTPFSLSFISIDGLDVRRYFKVNQSERVEVQTTVDNLEEAKELMQEYPKTKFNFKMKYSSTYDLIGAVDSLNRKVYQAQYKCIVM</sequence>
<reference evidence="1" key="1">
    <citation type="submission" date="2019-06" db="EMBL/GenBank/DDBJ databases">
        <authorList>
            <person name="Zheng W."/>
        </authorList>
    </citation>
    <scope>NUCLEOTIDE SEQUENCE</scope>
    <source>
        <strain evidence="1">QDHG01</strain>
    </source>
</reference>